<dbReference type="Pfam" id="PF14206">
    <property type="entry name" value="Cys_rich_CPCC"/>
    <property type="match status" value="1"/>
</dbReference>
<gene>
    <name evidence="2" type="ORF">DCC81_00485</name>
</gene>
<dbReference type="OrthoDB" id="1456570at2"/>
<name>A0A2T7BQ57_9BACT</name>
<dbReference type="EMBL" id="QCYK01000001">
    <property type="protein sequence ID" value="PUZ29780.1"/>
    <property type="molecule type" value="Genomic_DNA"/>
</dbReference>
<dbReference type="InterPro" id="IPR025983">
    <property type="entry name" value="Cys_rich_CPCC"/>
</dbReference>
<comment type="caution">
    <text evidence="2">The sequence shown here is derived from an EMBL/GenBank/DDBJ whole genome shotgun (WGS) entry which is preliminary data.</text>
</comment>
<reference evidence="2 3" key="1">
    <citation type="submission" date="2018-04" db="EMBL/GenBank/DDBJ databases">
        <title>Chitinophaga fuyangensis sp. nov., isolated from soil in a chemical factory.</title>
        <authorList>
            <person name="Chen K."/>
        </authorList>
    </citation>
    <scope>NUCLEOTIDE SEQUENCE [LARGE SCALE GENOMIC DNA]</scope>
    <source>
        <strain evidence="2 3">LY-1</strain>
    </source>
</reference>
<evidence type="ECO:0000259" key="1">
    <source>
        <dbReference type="Pfam" id="PF14206"/>
    </source>
</evidence>
<proteinExistence type="predicted"/>
<evidence type="ECO:0000313" key="3">
    <source>
        <dbReference type="Proteomes" id="UP000244450"/>
    </source>
</evidence>
<keyword evidence="3" id="KW-1185">Reference proteome</keyword>
<sequence>MPRACCGYLTFTERSDTCPVCNQKHDLVQEERLYDDDGANKVSLVKARENFRKFGACMDMEF</sequence>
<evidence type="ECO:0000313" key="2">
    <source>
        <dbReference type="EMBL" id="PUZ29780.1"/>
    </source>
</evidence>
<dbReference type="Proteomes" id="UP000244450">
    <property type="component" value="Unassembled WGS sequence"/>
</dbReference>
<protein>
    <recommendedName>
        <fullName evidence="1">Cysteine-rich CPCC domain-containing protein</fullName>
    </recommendedName>
</protein>
<dbReference type="AlphaFoldDB" id="A0A2T7BQ57"/>
<accession>A0A2T7BQ57</accession>
<organism evidence="2 3">
    <name type="scientific">Chitinophaga parva</name>
    <dbReference type="NCBI Taxonomy" id="2169414"/>
    <lineage>
        <taxon>Bacteria</taxon>
        <taxon>Pseudomonadati</taxon>
        <taxon>Bacteroidota</taxon>
        <taxon>Chitinophagia</taxon>
        <taxon>Chitinophagales</taxon>
        <taxon>Chitinophagaceae</taxon>
        <taxon>Chitinophaga</taxon>
    </lineage>
</organism>
<feature type="domain" description="Cysteine-rich CPCC" evidence="1">
    <location>
        <begin position="4"/>
        <end position="59"/>
    </location>
</feature>